<dbReference type="PANTHER" id="PTHR24114:SF2">
    <property type="entry name" value="F-BOX DOMAIN-CONTAINING PROTEIN-RELATED"/>
    <property type="match status" value="1"/>
</dbReference>
<keyword evidence="2" id="KW-1185">Reference proteome</keyword>
<dbReference type="PANTHER" id="PTHR24114">
    <property type="entry name" value="LEUCINE RICH REPEAT FAMILY PROTEIN"/>
    <property type="match status" value="1"/>
</dbReference>
<protein>
    <submittedName>
        <fullName evidence="1">Uncharacterized protein</fullName>
    </submittedName>
</protein>
<comment type="caution">
    <text evidence="1">The sequence shown here is derived from an EMBL/GenBank/DDBJ whole genome shotgun (WGS) entry which is preliminary data.</text>
</comment>
<proteinExistence type="predicted"/>
<sequence>MNIRDEISERDKLIQFLREEYVRAAGHDINIPFQWEKIAGPPIALAENIESLVKEQTFLDAVRSLDLPKLTKEDKFGGPKKKALNQSQAQLASKVSLCGYAGKNLTKENFGNFVTGVKRLPNLNIIELSGNGLSDTFQIELEELLLCKKIKRINLSNNDLGRAFTSKFVDILKAEDSHYEWIDVSSNPLSADSTAIINFSQALRKHPNLYHFSISVEGNSSEYIARAVVANKIITSVALPHSKLTENCIETLCTGLSSKRQVSNISALNFSHCFLGARQMLLLADMLKHNRTLVKLDLSYNGLISNVARYLADSLRFNSSLHILYLQYNDLDDIFCENLAESLKRNSTLFECDLSGNPFTERGANRLIEIMGSYNHTISTFGLLDTNEHLGVNVREQLKNNTGFNRGNYVLLKPIEETNPYGYIEELPWNLNDAAHF</sequence>
<dbReference type="InterPro" id="IPR052394">
    <property type="entry name" value="LRR-containing"/>
</dbReference>
<dbReference type="SUPFAM" id="SSF52047">
    <property type="entry name" value="RNI-like"/>
    <property type="match status" value="1"/>
</dbReference>
<dbReference type="InterPro" id="IPR032675">
    <property type="entry name" value="LRR_dom_sf"/>
</dbReference>
<name>A0AAU9JFT5_9CILI</name>
<dbReference type="Gene3D" id="3.80.10.10">
    <property type="entry name" value="Ribonuclease Inhibitor"/>
    <property type="match status" value="3"/>
</dbReference>
<gene>
    <name evidence="1" type="ORF">BSTOLATCC_MIC33140</name>
</gene>
<dbReference type="AlphaFoldDB" id="A0AAU9JFT5"/>
<reference evidence="1" key="1">
    <citation type="submission" date="2021-09" db="EMBL/GenBank/DDBJ databases">
        <authorList>
            <consortium name="AG Swart"/>
            <person name="Singh M."/>
            <person name="Singh A."/>
            <person name="Seah K."/>
            <person name="Emmerich C."/>
        </authorList>
    </citation>
    <scope>NUCLEOTIDE SEQUENCE</scope>
    <source>
        <strain evidence="1">ATCC30299</strain>
    </source>
</reference>
<evidence type="ECO:0000313" key="2">
    <source>
        <dbReference type="Proteomes" id="UP001162131"/>
    </source>
</evidence>
<evidence type="ECO:0000313" key="1">
    <source>
        <dbReference type="EMBL" id="CAG9323239.1"/>
    </source>
</evidence>
<accession>A0AAU9JFT5</accession>
<dbReference type="Proteomes" id="UP001162131">
    <property type="component" value="Unassembled WGS sequence"/>
</dbReference>
<organism evidence="1 2">
    <name type="scientific">Blepharisma stoltei</name>
    <dbReference type="NCBI Taxonomy" id="1481888"/>
    <lineage>
        <taxon>Eukaryota</taxon>
        <taxon>Sar</taxon>
        <taxon>Alveolata</taxon>
        <taxon>Ciliophora</taxon>
        <taxon>Postciliodesmatophora</taxon>
        <taxon>Heterotrichea</taxon>
        <taxon>Heterotrichida</taxon>
        <taxon>Blepharismidae</taxon>
        <taxon>Blepharisma</taxon>
    </lineage>
</organism>
<dbReference type="SMART" id="SM00368">
    <property type="entry name" value="LRR_RI"/>
    <property type="match status" value="4"/>
</dbReference>
<dbReference type="EMBL" id="CAJZBQ010000033">
    <property type="protein sequence ID" value="CAG9323239.1"/>
    <property type="molecule type" value="Genomic_DNA"/>
</dbReference>